<dbReference type="GO" id="GO:0008495">
    <property type="term" value="F:protoheme IX farnesyltransferase activity"/>
    <property type="evidence" value="ECO:0007669"/>
    <property type="project" value="InterPro"/>
</dbReference>
<comment type="subcellular location">
    <subcellularLocation>
        <location evidence="1">Membrane</location>
        <topology evidence="1">Multi-pass membrane protein</topology>
    </subcellularLocation>
</comment>
<comment type="caution">
    <text evidence="8">The sequence shown here is derived from an EMBL/GenBank/DDBJ whole genome shotgun (WGS) entry which is preliminary data.</text>
</comment>
<reference evidence="8" key="2">
    <citation type="journal article" date="2014" name="ISME J.">
        <title>Microbial stratification in low pH oxic and suboxic macroscopic growths along an acid mine drainage.</title>
        <authorList>
            <person name="Mendez-Garcia C."/>
            <person name="Mesa V."/>
            <person name="Sprenger R.R."/>
            <person name="Richter M."/>
            <person name="Diez M.S."/>
            <person name="Solano J."/>
            <person name="Bargiela R."/>
            <person name="Golyshina O.V."/>
            <person name="Manteca A."/>
            <person name="Ramos J.L."/>
            <person name="Gallego J.R."/>
            <person name="Llorente I."/>
            <person name="Martins Dos Santos V.A."/>
            <person name="Jensen O.N."/>
            <person name="Pelaez A.I."/>
            <person name="Sanchez J."/>
            <person name="Ferrer M."/>
        </authorList>
    </citation>
    <scope>NUCLEOTIDE SEQUENCE</scope>
</reference>
<keyword evidence="6 7" id="KW-0472">Membrane</keyword>
<feature type="transmembrane region" description="Helical" evidence="7">
    <location>
        <begin position="151"/>
        <end position="173"/>
    </location>
</feature>
<evidence type="ECO:0000313" key="8">
    <source>
        <dbReference type="EMBL" id="EQD37261.1"/>
    </source>
</evidence>
<evidence type="ECO:0000256" key="3">
    <source>
        <dbReference type="ARBA" id="ARBA00022692"/>
    </source>
</evidence>
<feature type="transmembrane region" description="Helical" evidence="7">
    <location>
        <begin position="179"/>
        <end position="201"/>
    </location>
</feature>
<organism evidence="8">
    <name type="scientific">mine drainage metagenome</name>
    <dbReference type="NCBI Taxonomy" id="410659"/>
    <lineage>
        <taxon>unclassified sequences</taxon>
        <taxon>metagenomes</taxon>
        <taxon>ecological metagenomes</taxon>
    </lineage>
</organism>
<dbReference type="GO" id="GO:0006783">
    <property type="term" value="P:heme biosynthetic process"/>
    <property type="evidence" value="ECO:0007669"/>
    <property type="project" value="UniProtKB-KW"/>
</dbReference>
<feature type="transmembrane region" description="Helical" evidence="7">
    <location>
        <begin position="97"/>
        <end position="118"/>
    </location>
</feature>
<dbReference type="CDD" id="cd13957">
    <property type="entry name" value="PT_UbiA_Cox10"/>
    <property type="match status" value="1"/>
</dbReference>
<feature type="non-terminal residue" evidence="8">
    <location>
        <position position="292"/>
    </location>
</feature>
<keyword evidence="4 7" id="KW-1133">Transmembrane helix</keyword>
<protein>
    <submittedName>
        <fullName evidence="8">Protohem IX farnesyltransferase</fullName>
        <ecNumber evidence="8">2.5.1.-</ecNumber>
    </submittedName>
</protein>
<dbReference type="InterPro" id="IPR000537">
    <property type="entry name" value="UbiA_prenyltransferase"/>
</dbReference>
<dbReference type="PANTHER" id="PTHR43448:SF2">
    <property type="entry name" value="PROTOHEME IX FARNESYLTRANSFERASE, MITOCHONDRIAL"/>
    <property type="match status" value="1"/>
</dbReference>
<dbReference type="EMBL" id="AUZX01013023">
    <property type="protein sequence ID" value="EQD37261.1"/>
    <property type="molecule type" value="Genomic_DNA"/>
</dbReference>
<accession>T0YP20</accession>
<evidence type="ECO:0000256" key="1">
    <source>
        <dbReference type="ARBA" id="ARBA00004141"/>
    </source>
</evidence>
<reference evidence="8" key="1">
    <citation type="submission" date="2013-08" db="EMBL/GenBank/DDBJ databases">
        <authorList>
            <person name="Mendez C."/>
            <person name="Richter M."/>
            <person name="Ferrer M."/>
            <person name="Sanchez J."/>
        </authorList>
    </citation>
    <scope>NUCLEOTIDE SEQUENCE</scope>
</reference>
<feature type="transmembrane region" description="Helical" evidence="7">
    <location>
        <begin position="124"/>
        <end position="144"/>
    </location>
</feature>
<dbReference type="InterPro" id="IPR044878">
    <property type="entry name" value="UbiA_sf"/>
</dbReference>
<evidence type="ECO:0000256" key="4">
    <source>
        <dbReference type="ARBA" id="ARBA00022989"/>
    </source>
</evidence>
<gene>
    <name evidence="8" type="ORF">B1A_17696</name>
</gene>
<dbReference type="HAMAP" id="MF_00154">
    <property type="entry name" value="CyoE_CtaB"/>
    <property type="match status" value="1"/>
</dbReference>
<dbReference type="NCBIfam" id="TIGR01473">
    <property type="entry name" value="cyoE_ctaB"/>
    <property type="match status" value="1"/>
</dbReference>
<keyword evidence="3 7" id="KW-0812">Transmembrane</keyword>
<sequence>MATFPPPHGTGRPGPAGSWKEYLSLTKPGITFLIVLVAVAGYFIALPARIDWVDLGLLVVTGAAASGGAAALNHYFDRDLDRTMHRTRHRPLAEEGRAPAGGVAIAGSLLLGGGIVVASIGINLLTGLSILLGGVTYVVVYTIWLKRRSSWNIVIGGFAGSAPVLAGSAAAAGHWTAGALALALLVFLWTPPHFWSLAVLLREDYARARLPMLPNMEDLALSGKVIVVSAALLVPAGLLVGLTGTLTAPALAALLVSWGGLRRPHLASMADGDCRDRPSRLHLFRSVPPPRG</sequence>
<dbReference type="PANTHER" id="PTHR43448">
    <property type="entry name" value="PROTOHEME IX FARNESYLTRANSFERASE, MITOCHONDRIAL"/>
    <property type="match status" value="1"/>
</dbReference>
<dbReference type="GO" id="GO:0016020">
    <property type="term" value="C:membrane"/>
    <property type="evidence" value="ECO:0007669"/>
    <property type="project" value="UniProtKB-SubCell"/>
</dbReference>
<dbReference type="InterPro" id="IPR006369">
    <property type="entry name" value="Protohaem_IX_farnesylTrfase"/>
</dbReference>
<dbReference type="AlphaFoldDB" id="T0YP20"/>
<dbReference type="Pfam" id="PF01040">
    <property type="entry name" value="UbiA"/>
    <property type="match status" value="1"/>
</dbReference>
<keyword evidence="2 8" id="KW-0808">Transferase</keyword>
<evidence type="ECO:0000256" key="7">
    <source>
        <dbReference type="SAM" id="Phobius"/>
    </source>
</evidence>
<keyword evidence="5" id="KW-0350">Heme biosynthesis</keyword>
<evidence type="ECO:0000256" key="2">
    <source>
        <dbReference type="ARBA" id="ARBA00022679"/>
    </source>
</evidence>
<feature type="transmembrane region" description="Helical" evidence="7">
    <location>
        <begin position="30"/>
        <end position="50"/>
    </location>
</feature>
<feature type="transmembrane region" description="Helical" evidence="7">
    <location>
        <begin position="221"/>
        <end position="240"/>
    </location>
</feature>
<dbReference type="Gene3D" id="1.10.357.140">
    <property type="entry name" value="UbiA prenyltransferase"/>
    <property type="match status" value="1"/>
</dbReference>
<proteinExistence type="inferred from homology"/>
<dbReference type="EC" id="2.5.1.-" evidence="8"/>
<evidence type="ECO:0000256" key="5">
    <source>
        <dbReference type="ARBA" id="ARBA00023133"/>
    </source>
</evidence>
<evidence type="ECO:0000256" key="6">
    <source>
        <dbReference type="ARBA" id="ARBA00023136"/>
    </source>
</evidence>
<name>T0YP20_9ZZZZ</name>
<feature type="transmembrane region" description="Helical" evidence="7">
    <location>
        <begin position="56"/>
        <end position="76"/>
    </location>
</feature>